<reference evidence="4" key="1">
    <citation type="submission" date="2016-02" db="EMBL/GenBank/DDBJ databases">
        <title>Draft genome sequence of Microdochium bolleyi, a fungal endophyte of beachgrass.</title>
        <authorList>
            <consortium name="DOE Joint Genome Institute"/>
            <person name="David A.S."/>
            <person name="May G."/>
            <person name="Haridas S."/>
            <person name="Lim J."/>
            <person name="Wang M."/>
            <person name="Labutti K."/>
            <person name="Lipzen A."/>
            <person name="Barry K."/>
            <person name="Grigoriev I.V."/>
        </authorList>
    </citation>
    <scope>NUCLEOTIDE SEQUENCE [LARGE SCALE GENOMIC DNA]</scope>
    <source>
        <strain evidence="4">J235TASD1</strain>
    </source>
</reference>
<name>A0A136JIS1_9PEZI</name>
<dbReference type="Proteomes" id="UP000070501">
    <property type="component" value="Unassembled WGS sequence"/>
</dbReference>
<evidence type="ECO:0008006" key="5">
    <source>
        <dbReference type="Google" id="ProtNLM"/>
    </source>
</evidence>
<keyword evidence="4" id="KW-1185">Reference proteome</keyword>
<keyword evidence="2" id="KW-0732">Signal</keyword>
<gene>
    <name evidence="3" type="ORF">Micbo1qcDRAFT_155761</name>
</gene>
<feature type="chain" id="PRO_5007293827" description="Secreted protein" evidence="2">
    <location>
        <begin position="22"/>
        <end position="79"/>
    </location>
</feature>
<sequence length="79" mass="9100">MLASLHFVIFFSFCFRQVPQGSNSPHQKYDLLNRVHMWLRHSPASRLPGIRKHHLSQPPPPRHATPRLASFSNEQCASV</sequence>
<feature type="region of interest" description="Disordered" evidence="1">
    <location>
        <begin position="49"/>
        <end position="79"/>
    </location>
</feature>
<protein>
    <recommendedName>
        <fullName evidence="5">Secreted protein</fullName>
    </recommendedName>
</protein>
<evidence type="ECO:0000313" key="3">
    <source>
        <dbReference type="EMBL" id="KXJ97016.1"/>
    </source>
</evidence>
<dbReference type="EMBL" id="KQ964245">
    <property type="protein sequence ID" value="KXJ97016.1"/>
    <property type="molecule type" value="Genomic_DNA"/>
</dbReference>
<evidence type="ECO:0000256" key="1">
    <source>
        <dbReference type="SAM" id="MobiDB-lite"/>
    </source>
</evidence>
<feature type="compositionally biased region" description="Polar residues" evidence="1">
    <location>
        <begin position="70"/>
        <end position="79"/>
    </location>
</feature>
<organism evidence="3 4">
    <name type="scientific">Microdochium bolleyi</name>
    <dbReference type="NCBI Taxonomy" id="196109"/>
    <lineage>
        <taxon>Eukaryota</taxon>
        <taxon>Fungi</taxon>
        <taxon>Dikarya</taxon>
        <taxon>Ascomycota</taxon>
        <taxon>Pezizomycotina</taxon>
        <taxon>Sordariomycetes</taxon>
        <taxon>Xylariomycetidae</taxon>
        <taxon>Xylariales</taxon>
        <taxon>Microdochiaceae</taxon>
        <taxon>Microdochium</taxon>
    </lineage>
</organism>
<feature type="signal peptide" evidence="2">
    <location>
        <begin position="1"/>
        <end position="21"/>
    </location>
</feature>
<proteinExistence type="predicted"/>
<evidence type="ECO:0000256" key="2">
    <source>
        <dbReference type="SAM" id="SignalP"/>
    </source>
</evidence>
<evidence type="ECO:0000313" key="4">
    <source>
        <dbReference type="Proteomes" id="UP000070501"/>
    </source>
</evidence>
<dbReference type="InParanoid" id="A0A136JIS1"/>
<accession>A0A136JIS1</accession>
<dbReference type="AlphaFoldDB" id="A0A136JIS1"/>